<dbReference type="InterPro" id="IPR025486">
    <property type="entry name" value="DUF4378"/>
</dbReference>
<feature type="domain" description="DUF4378" evidence="2">
    <location>
        <begin position="169"/>
        <end position="298"/>
    </location>
</feature>
<reference evidence="3 4" key="1">
    <citation type="journal article" date="2014" name="Nat. Commun.">
        <title>Molecular traces of alternative social organization in a termite genome.</title>
        <authorList>
            <person name="Terrapon N."/>
            <person name="Li C."/>
            <person name="Robertson H.M."/>
            <person name="Ji L."/>
            <person name="Meng X."/>
            <person name="Booth W."/>
            <person name="Chen Z."/>
            <person name="Childers C.P."/>
            <person name="Glastad K.M."/>
            <person name="Gokhale K."/>
            <person name="Gowin J."/>
            <person name="Gronenberg W."/>
            <person name="Hermansen R.A."/>
            <person name="Hu H."/>
            <person name="Hunt B.G."/>
            <person name="Huylmans A.K."/>
            <person name="Khalil S.M."/>
            <person name="Mitchell R.D."/>
            <person name="Munoz-Torres M.C."/>
            <person name="Mustard J.A."/>
            <person name="Pan H."/>
            <person name="Reese J.T."/>
            <person name="Scharf M.E."/>
            <person name="Sun F."/>
            <person name="Vogel H."/>
            <person name="Xiao J."/>
            <person name="Yang W."/>
            <person name="Yang Z."/>
            <person name="Yang Z."/>
            <person name="Zhou J."/>
            <person name="Zhu J."/>
            <person name="Brent C.S."/>
            <person name="Elsik C.G."/>
            <person name="Goodisman M.A."/>
            <person name="Liberles D.A."/>
            <person name="Roe R.M."/>
            <person name="Vargo E.L."/>
            <person name="Vilcinskas A."/>
            <person name="Wang J."/>
            <person name="Bornberg-Bauer E."/>
            <person name="Korb J."/>
            <person name="Zhang G."/>
            <person name="Liebig J."/>
        </authorList>
    </citation>
    <scope>NUCLEOTIDE SEQUENCE [LARGE SCALE GENOMIC DNA]</scope>
    <source>
        <tissue evidence="3">Whole organism</tissue>
    </source>
</reference>
<dbReference type="STRING" id="136037.A0A067QTS9"/>
<keyword evidence="4" id="KW-1185">Reference proteome</keyword>
<dbReference type="GO" id="GO:0034453">
    <property type="term" value="P:microtubule anchoring"/>
    <property type="evidence" value="ECO:0007669"/>
    <property type="project" value="InterPro"/>
</dbReference>
<accession>A0A067QTS9</accession>
<proteinExistence type="predicted"/>
<dbReference type="GO" id="GO:0005813">
    <property type="term" value="C:centrosome"/>
    <property type="evidence" value="ECO:0007669"/>
    <property type="project" value="InterPro"/>
</dbReference>
<sequence length="313" mass="36164">MGRCGWFDCCKGDVELGLSRSERPDGNDNEGFGQEWFDEDCDFSDLGQEAEELQIEHEIQELEEAEEEPQCFCLRGVPKKPPPPYASPDQSTRNPTASISGVSRALLRNQDLTKELPIIFSTAEELTSVTLKMTGFLYNLFIFSGDIQHAEVPPEFNEDDNTADMRVIEKSSRRMFKKLIFDLTKDLIKTYYGSMRENPCVPWDWPAFSSKRKKLPQRSKEMLQEVILKKVLDLFGFAPKVYKEKLVIRWSRKKRDYVDEILMKESHDEESAWTDYAEDEVTVKNEIALGLLDSLLDETVKIILDIRKAKLKK</sequence>
<gene>
    <name evidence="3" type="ORF">L798_03240</name>
</gene>
<feature type="compositionally biased region" description="Polar residues" evidence="1">
    <location>
        <begin position="88"/>
        <end position="97"/>
    </location>
</feature>
<organism evidence="3 4">
    <name type="scientific">Zootermopsis nevadensis</name>
    <name type="common">Dampwood termite</name>
    <dbReference type="NCBI Taxonomy" id="136037"/>
    <lineage>
        <taxon>Eukaryota</taxon>
        <taxon>Metazoa</taxon>
        <taxon>Ecdysozoa</taxon>
        <taxon>Arthropoda</taxon>
        <taxon>Hexapoda</taxon>
        <taxon>Insecta</taxon>
        <taxon>Pterygota</taxon>
        <taxon>Neoptera</taxon>
        <taxon>Polyneoptera</taxon>
        <taxon>Dictyoptera</taxon>
        <taxon>Blattodea</taxon>
        <taxon>Blattoidea</taxon>
        <taxon>Termitoidae</taxon>
        <taxon>Termopsidae</taxon>
        <taxon>Zootermopsis</taxon>
    </lineage>
</organism>
<dbReference type="InParanoid" id="A0A067QTS9"/>
<dbReference type="EMBL" id="KK853475">
    <property type="protein sequence ID" value="KDR07349.1"/>
    <property type="molecule type" value="Genomic_DNA"/>
</dbReference>
<dbReference type="eggNOG" id="KOG4568">
    <property type="taxonomic scope" value="Eukaryota"/>
</dbReference>
<dbReference type="GO" id="GO:0008017">
    <property type="term" value="F:microtubule binding"/>
    <property type="evidence" value="ECO:0007669"/>
    <property type="project" value="InterPro"/>
</dbReference>
<evidence type="ECO:0000313" key="4">
    <source>
        <dbReference type="Proteomes" id="UP000027135"/>
    </source>
</evidence>
<protein>
    <submittedName>
        <fullName evidence="3">Centrosome-associated protein 350</fullName>
    </submittedName>
</protein>
<evidence type="ECO:0000313" key="3">
    <source>
        <dbReference type="EMBL" id="KDR07349.1"/>
    </source>
</evidence>
<dbReference type="Proteomes" id="UP000027135">
    <property type="component" value="Unassembled WGS sequence"/>
</dbReference>
<name>A0A067QTS9_ZOONE</name>
<feature type="region of interest" description="Disordered" evidence="1">
    <location>
        <begin position="74"/>
        <end position="97"/>
    </location>
</feature>
<evidence type="ECO:0000256" key="1">
    <source>
        <dbReference type="SAM" id="MobiDB-lite"/>
    </source>
</evidence>
<dbReference type="PANTHER" id="PTHR13958">
    <property type="entry name" value="CENTROSOME-ASSOCIATED PROTEIN 350"/>
    <property type="match status" value="1"/>
</dbReference>
<dbReference type="InterPro" id="IPR028750">
    <property type="entry name" value="CEP350/CC187"/>
</dbReference>
<evidence type="ECO:0000259" key="2">
    <source>
        <dbReference type="Pfam" id="PF14309"/>
    </source>
</evidence>
<dbReference type="AlphaFoldDB" id="A0A067QTS9"/>
<dbReference type="Pfam" id="PF14309">
    <property type="entry name" value="DUF4378"/>
    <property type="match status" value="1"/>
</dbReference>
<dbReference type="OMA" id="HDEESAW"/>
<dbReference type="PANTHER" id="PTHR13958:SF3">
    <property type="entry name" value="CAP-GLY DOMAIN-CONTAINING PROTEIN-RELATED"/>
    <property type="match status" value="1"/>
</dbReference>